<dbReference type="Gene3D" id="1.10.840.10">
    <property type="entry name" value="Ras guanine-nucleotide exchange factors catalytic domain"/>
    <property type="match status" value="1"/>
</dbReference>
<protein>
    <recommendedName>
        <fullName evidence="3">Ras-GEF domain-containing protein</fullName>
    </recommendedName>
</protein>
<dbReference type="SUPFAM" id="SSF48366">
    <property type="entry name" value="Ras GEF"/>
    <property type="match status" value="1"/>
</dbReference>
<evidence type="ECO:0000259" key="3">
    <source>
        <dbReference type="PROSITE" id="PS50009"/>
    </source>
</evidence>
<reference evidence="5" key="1">
    <citation type="submission" date="2015-01" db="EMBL/GenBank/DDBJ databases">
        <authorList>
            <person name="Aksoy S."/>
            <person name="Warren W."/>
            <person name="Wilson R.K."/>
        </authorList>
    </citation>
    <scope>NUCLEOTIDE SEQUENCE [LARGE SCALE GENOMIC DNA]</scope>
    <source>
        <strain evidence="5">IAEA</strain>
    </source>
</reference>
<keyword evidence="1 2" id="KW-0344">Guanine-nucleotide releasing factor</keyword>
<dbReference type="SMART" id="SM00147">
    <property type="entry name" value="RasGEF"/>
    <property type="match status" value="1"/>
</dbReference>
<dbReference type="VEuPathDB" id="VectorBase:GPPI029818"/>
<dbReference type="STRING" id="67801.A0A1B0BH18"/>
<sequence length="258" mass="30106">LRKILYFLKTNQFVGSPWTKKDKELKSPNLLKIMKHTTNITRWIEKSIIEADNYEERVTIVTHAIEVMMVMLELNIFNGILSISAAMSSASVYRLMLTFQGLPARYEKFLEECRELNDGQLQKYQKRLRSINPPCVPFFGRYLTNILHLEEENSDFLPNTQLINFSKRKVSEIIGEIQQYQNQPYCLMVDAKIRNFLKNLDPFKGILHIEARWLQATAKIPAKMEFDNAEITGFPMYFSRNQSAATAKKIDLSYGDKY</sequence>
<dbReference type="PANTHER" id="PTHR23113:SF363">
    <property type="entry name" value="PROTEIN SON OF SEVENLESS"/>
    <property type="match status" value="1"/>
</dbReference>
<dbReference type="InterPro" id="IPR023578">
    <property type="entry name" value="Ras_GEF_dom_sf"/>
</dbReference>
<dbReference type="InterPro" id="IPR019804">
    <property type="entry name" value="Ras_G-nucl-exch_fac_CS"/>
</dbReference>
<evidence type="ECO:0000256" key="1">
    <source>
        <dbReference type="ARBA" id="ARBA00022658"/>
    </source>
</evidence>
<dbReference type="GO" id="GO:0007265">
    <property type="term" value="P:Ras protein signal transduction"/>
    <property type="evidence" value="ECO:0007669"/>
    <property type="project" value="TreeGrafter"/>
</dbReference>
<name>A0A1B0BH18_9MUSC</name>
<dbReference type="AlphaFoldDB" id="A0A1B0BH18"/>
<dbReference type="GO" id="GO:0005085">
    <property type="term" value="F:guanyl-nucleotide exchange factor activity"/>
    <property type="evidence" value="ECO:0007669"/>
    <property type="project" value="UniProtKB-KW"/>
</dbReference>
<dbReference type="GO" id="GO:0005886">
    <property type="term" value="C:plasma membrane"/>
    <property type="evidence" value="ECO:0007669"/>
    <property type="project" value="TreeGrafter"/>
</dbReference>
<dbReference type="EnsemblMetazoa" id="GPPI029818-RA">
    <property type="protein sequence ID" value="GPPI029818-PA"/>
    <property type="gene ID" value="GPPI029818"/>
</dbReference>
<evidence type="ECO:0000313" key="5">
    <source>
        <dbReference type="Proteomes" id="UP000092460"/>
    </source>
</evidence>
<dbReference type="PROSITE" id="PS50009">
    <property type="entry name" value="RASGEF_CAT"/>
    <property type="match status" value="1"/>
</dbReference>
<organism evidence="4 5">
    <name type="scientific">Glossina palpalis gambiensis</name>
    <dbReference type="NCBI Taxonomy" id="67801"/>
    <lineage>
        <taxon>Eukaryota</taxon>
        <taxon>Metazoa</taxon>
        <taxon>Ecdysozoa</taxon>
        <taxon>Arthropoda</taxon>
        <taxon>Hexapoda</taxon>
        <taxon>Insecta</taxon>
        <taxon>Pterygota</taxon>
        <taxon>Neoptera</taxon>
        <taxon>Endopterygota</taxon>
        <taxon>Diptera</taxon>
        <taxon>Brachycera</taxon>
        <taxon>Muscomorpha</taxon>
        <taxon>Hippoboscoidea</taxon>
        <taxon>Glossinidae</taxon>
        <taxon>Glossina</taxon>
    </lineage>
</organism>
<dbReference type="Pfam" id="PF00617">
    <property type="entry name" value="RasGEF"/>
    <property type="match status" value="1"/>
</dbReference>
<evidence type="ECO:0000256" key="2">
    <source>
        <dbReference type="PROSITE-ProRule" id="PRU00168"/>
    </source>
</evidence>
<dbReference type="Proteomes" id="UP000092460">
    <property type="component" value="Unassembled WGS sequence"/>
</dbReference>
<keyword evidence="5" id="KW-1185">Reference proteome</keyword>
<dbReference type="PROSITE" id="PS00720">
    <property type="entry name" value="RASGEF"/>
    <property type="match status" value="1"/>
</dbReference>
<dbReference type="Gene3D" id="1.20.870.10">
    <property type="entry name" value="Son of sevenless (SoS) protein Chain: S domain 1"/>
    <property type="match status" value="1"/>
</dbReference>
<proteinExistence type="predicted"/>
<dbReference type="EMBL" id="JXJN01014112">
    <property type="status" value="NOT_ANNOTATED_CDS"/>
    <property type="molecule type" value="Genomic_DNA"/>
</dbReference>
<dbReference type="InterPro" id="IPR008937">
    <property type="entry name" value="Ras-like_GEF"/>
</dbReference>
<dbReference type="InterPro" id="IPR001895">
    <property type="entry name" value="RASGEF_cat_dom"/>
</dbReference>
<reference evidence="4" key="2">
    <citation type="submission" date="2020-05" db="UniProtKB">
        <authorList>
            <consortium name="EnsemblMetazoa"/>
        </authorList>
    </citation>
    <scope>IDENTIFICATION</scope>
    <source>
        <strain evidence="4">IAEA</strain>
    </source>
</reference>
<evidence type="ECO:0000313" key="4">
    <source>
        <dbReference type="EnsemblMetazoa" id="GPPI029818-PA"/>
    </source>
</evidence>
<dbReference type="PANTHER" id="PTHR23113">
    <property type="entry name" value="GUANINE NUCLEOTIDE EXCHANGE FACTOR"/>
    <property type="match status" value="1"/>
</dbReference>
<dbReference type="InterPro" id="IPR036964">
    <property type="entry name" value="RASGEF_cat_dom_sf"/>
</dbReference>
<accession>A0A1B0BH18</accession>
<feature type="domain" description="Ras-GEF" evidence="3">
    <location>
        <begin position="1"/>
        <end position="212"/>
    </location>
</feature>